<reference evidence="2" key="1">
    <citation type="journal article" date="2020" name="Nature">
        <title>Giant virus diversity and host interactions through global metagenomics.</title>
        <authorList>
            <person name="Schulz F."/>
            <person name="Roux S."/>
            <person name="Paez-Espino D."/>
            <person name="Jungbluth S."/>
            <person name="Walsh D.A."/>
            <person name="Denef V.J."/>
            <person name="McMahon K.D."/>
            <person name="Konstantinidis K.T."/>
            <person name="Eloe-Fadrosh E.A."/>
            <person name="Kyrpides N.C."/>
            <person name="Woyke T."/>
        </authorList>
    </citation>
    <scope>NUCLEOTIDE SEQUENCE</scope>
    <source>
        <strain evidence="2">GVMAG-M-3300023174-131</strain>
    </source>
</reference>
<organism evidence="2">
    <name type="scientific">viral metagenome</name>
    <dbReference type="NCBI Taxonomy" id="1070528"/>
    <lineage>
        <taxon>unclassified sequences</taxon>
        <taxon>metagenomes</taxon>
        <taxon>organismal metagenomes</taxon>
    </lineage>
</organism>
<evidence type="ECO:0000313" key="2">
    <source>
        <dbReference type="EMBL" id="QHT13235.1"/>
    </source>
</evidence>
<dbReference type="InterPro" id="IPR000668">
    <property type="entry name" value="Peptidase_C1A_C"/>
</dbReference>
<sequence length="266" mass="30147">MYKLNYKFQKEDSRDLQFDHKLLPTNSVTNYNLNITKIYDQGQLGSCVSNAIALVINYINNTILPSRLYIYFNGRAISIDENIRDDTGLVVRDGCKSVSKYSVCSEINWPYNINVYSIMPSLSSYNSTYNLPNFTYYALTQTATAIQAALQANNPVIFGFTVYSSFMSRAVASTGIVPMPNTHTETIAGGHCTVMCGFNSVTKMFKCVNSWGTNWGDRGFFYMPYAYILNPSLTSDLWIIKYDLPPTKPTKINRLTNKNIIFKLKK</sequence>
<accession>A0A6C0DC88</accession>
<dbReference type="EMBL" id="MN739564">
    <property type="protein sequence ID" value="QHT13235.1"/>
    <property type="molecule type" value="Genomic_DNA"/>
</dbReference>
<dbReference type="Gene3D" id="3.90.70.10">
    <property type="entry name" value="Cysteine proteinases"/>
    <property type="match status" value="1"/>
</dbReference>
<dbReference type="Pfam" id="PF00112">
    <property type="entry name" value="Peptidase_C1"/>
    <property type="match status" value="1"/>
</dbReference>
<dbReference type="InterPro" id="IPR038765">
    <property type="entry name" value="Papain-like_cys_pep_sf"/>
</dbReference>
<name>A0A6C0DC88_9ZZZZ</name>
<dbReference type="SUPFAM" id="SSF54001">
    <property type="entry name" value="Cysteine proteinases"/>
    <property type="match status" value="1"/>
</dbReference>
<proteinExistence type="predicted"/>
<protein>
    <recommendedName>
        <fullName evidence="1">Peptidase C1A papain C-terminal domain-containing protein</fullName>
    </recommendedName>
</protein>
<feature type="domain" description="Peptidase C1A papain C-terminal" evidence="1">
    <location>
        <begin position="32"/>
        <end position="223"/>
    </location>
</feature>
<dbReference type="GO" id="GO:0008234">
    <property type="term" value="F:cysteine-type peptidase activity"/>
    <property type="evidence" value="ECO:0007669"/>
    <property type="project" value="InterPro"/>
</dbReference>
<dbReference type="AlphaFoldDB" id="A0A6C0DC88"/>
<evidence type="ECO:0000259" key="1">
    <source>
        <dbReference type="Pfam" id="PF00112"/>
    </source>
</evidence>
<dbReference type="GO" id="GO:0006508">
    <property type="term" value="P:proteolysis"/>
    <property type="evidence" value="ECO:0007669"/>
    <property type="project" value="InterPro"/>
</dbReference>
<dbReference type="CDD" id="cd02619">
    <property type="entry name" value="Peptidase_C1"/>
    <property type="match status" value="1"/>
</dbReference>